<evidence type="ECO:0000259" key="2">
    <source>
        <dbReference type="Pfam" id="PF11977"/>
    </source>
</evidence>
<name>A0ABT2ZVK7_9RHOB</name>
<keyword evidence="1" id="KW-1133">Transmembrane helix</keyword>
<dbReference type="RefSeq" id="WP_263847049.1">
    <property type="nucleotide sequence ID" value="NZ_JAOWKW010000002.1"/>
</dbReference>
<feature type="domain" description="RNase NYN" evidence="2">
    <location>
        <begin position="32"/>
        <end position="137"/>
    </location>
</feature>
<dbReference type="Pfam" id="PF11977">
    <property type="entry name" value="RNase_Zc3h12a"/>
    <property type="match status" value="1"/>
</dbReference>
<reference evidence="3 4" key="1">
    <citation type="submission" date="2022-10" db="EMBL/GenBank/DDBJ databases">
        <title>Sinirhodobacter sp. nov., isolated from ocean surface sediments.</title>
        <authorList>
            <person name="He W."/>
            <person name="Wang L."/>
            <person name="Zhang D.-F."/>
        </authorList>
    </citation>
    <scope>NUCLEOTIDE SEQUENCE [LARGE SCALE GENOMIC DNA]</scope>
    <source>
        <strain evidence="3 4">WL0115</strain>
    </source>
</reference>
<evidence type="ECO:0000313" key="3">
    <source>
        <dbReference type="EMBL" id="MCV2877782.1"/>
    </source>
</evidence>
<evidence type="ECO:0000256" key="1">
    <source>
        <dbReference type="SAM" id="Phobius"/>
    </source>
</evidence>
<evidence type="ECO:0000313" key="4">
    <source>
        <dbReference type="Proteomes" id="UP001526166"/>
    </source>
</evidence>
<dbReference type="EMBL" id="JAOWKW010000002">
    <property type="protein sequence ID" value="MCV2877782.1"/>
    <property type="molecule type" value="Genomic_DNA"/>
</dbReference>
<organism evidence="3 4">
    <name type="scientific">Sedimentimonas flavescens</name>
    <dbReference type="NCBI Taxonomy" id="2851012"/>
    <lineage>
        <taxon>Bacteria</taxon>
        <taxon>Pseudomonadati</taxon>
        <taxon>Pseudomonadota</taxon>
        <taxon>Alphaproteobacteria</taxon>
        <taxon>Rhodobacterales</taxon>
        <taxon>Rhodobacter group</taxon>
        <taxon>Sedimentimonas</taxon>
    </lineage>
</organism>
<dbReference type="InterPro" id="IPR029060">
    <property type="entry name" value="PIN-like_dom_sf"/>
</dbReference>
<accession>A0ABT2ZVK7</accession>
<dbReference type="Proteomes" id="UP001526166">
    <property type="component" value="Unassembled WGS sequence"/>
</dbReference>
<feature type="transmembrane region" description="Helical" evidence="1">
    <location>
        <begin position="6"/>
        <end position="23"/>
    </location>
</feature>
<gene>
    <name evidence="3" type="ORF">OE699_02865</name>
</gene>
<proteinExistence type="predicted"/>
<protein>
    <recommendedName>
        <fullName evidence="2">RNase NYN domain-containing protein</fullName>
    </recommendedName>
</protein>
<keyword evidence="1" id="KW-0812">Transmembrane</keyword>
<dbReference type="InterPro" id="IPR021869">
    <property type="entry name" value="RNase_Zc3h12_NYN"/>
</dbReference>
<dbReference type="SUPFAM" id="SSF88723">
    <property type="entry name" value="PIN domain-like"/>
    <property type="match status" value="1"/>
</dbReference>
<keyword evidence="1" id="KW-0472">Membrane</keyword>
<sequence length="168" mass="18701">MVSADSLAVGLLILILSVVYLLLRSRNRPQPRYAVLDGSNILYWRNEEPDLSAVQQVVQEIQARGWSPVIWFDANAGYLIKGRYMGAYPFSVALGVPVRQVYVAPKGTPADPLILDAATTLSAIVVTNDRYRDWIGQYPIVGEYGRFIRGSYRDGRLELVEPVAQMAA</sequence>
<comment type="caution">
    <text evidence="3">The sequence shown here is derived from an EMBL/GenBank/DDBJ whole genome shotgun (WGS) entry which is preliminary data.</text>
</comment>
<keyword evidence="4" id="KW-1185">Reference proteome</keyword>
<dbReference type="Gene3D" id="3.40.50.11980">
    <property type="match status" value="1"/>
</dbReference>